<sequence length="46" mass="5272">MPIVFVIAIIIFAELKKLNNDLGFAFLILCLICTIIYAYKTFKKFG</sequence>
<proteinExistence type="predicted"/>
<keyword evidence="1" id="KW-0472">Membrane</keyword>
<name>A0A9D9GWL3_9BACL</name>
<dbReference type="EMBL" id="JADIMY010000002">
    <property type="protein sequence ID" value="MBO8426952.1"/>
    <property type="molecule type" value="Genomic_DNA"/>
</dbReference>
<evidence type="ECO:0000313" key="3">
    <source>
        <dbReference type="Proteomes" id="UP000823613"/>
    </source>
</evidence>
<protein>
    <submittedName>
        <fullName evidence="2">Uncharacterized protein</fullName>
    </submittedName>
</protein>
<reference evidence="2" key="2">
    <citation type="journal article" date="2021" name="PeerJ">
        <title>Extensive microbial diversity within the chicken gut microbiome revealed by metagenomics and culture.</title>
        <authorList>
            <person name="Gilroy R."/>
            <person name="Ravi A."/>
            <person name="Getino M."/>
            <person name="Pursley I."/>
            <person name="Horton D.L."/>
            <person name="Alikhan N.F."/>
            <person name="Baker D."/>
            <person name="Gharbi K."/>
            <person name="Hall N."/>
            <person name="Watson M."/>
            <person name="Adriaenssens E.M."/>
            <person name="Foster-Nyarko E."/>
            <person name="Jarju S."/>
            <person name="Secka A."/>
            <person name="Antonio M."/>
            <person name="Oren A."/>
            <person name="Chaudhuri R.R."/>
            <person name="La Ragione R."/>
            <person name="Hildebrand F."/>
            <person name="Pallen M.J."/>
        </authorList>
    </citation>
    <scope>NUCLEOTIDE SEQUENCE</scope>
    <source>
        <strain evidence="2">11159</strain>
    </source>
</reference>
<dbReference type="Proteomes" id="UP000823613">
    <property type="component" value="Unassembled WGS sequence"/>
</dbReference>
<keyword evidence="1" id="KW-0812">Transmembrane</keyword>
<organism evidence="2 3">
    <name type="scientific">Candidatus Onthovivens merdipullorum</name>
    <dbReference type="NCBI Taxonomy" id="2840889"/>
    <lineage>
        <taxon>Bacteria</taxon>
        <taxon>Bacillati</taxon>
        <taxon>Bacillota</taxon>
        <taxon>Bacilli</taxon>
        <taxon>Bacillales</taxon>
        <taxon>Candidatus Onthovivens</taxon>
    </lineage>
</organism>
<gene>
    <name evidence="2" type="ORF">IAC58_00070</name>
</gene>
<comment type="caution">
    <text evidence="2">The sequence shown here is derived from an EMBL/GenBank/DDBJ whole genome shotgun (WGS) entry which is preliminary data.</text>
</comment>
<evidence type="ECO:0000256" key="1">
    <source>
        <dbReference type="SAM" id="Phobius"/>
    </source>
</evidence>
<accession>A0A9D9GWL3</accession>
<keyword evidence="1" id="KW-1133">Transmembrane helix</keyword>
<evidence type="ECO:0000313" key="2">
    <source>
        <dbReference type="EMBL" id="MBO8426952.1"/>
    </source>
</evidence>
<feature type="transmembrane region" description="Helical" evidence="1">
    <location>
        <begin position="22"/>
        <end position="39"/>
    </location>
</feature>
<dbReference type="AlphaFoldDB" id="A0A9D9GWL3"/>
<reference evidence="2" key="1">
    <citation type="submission" date="2020-10" db="EMBL/GenBank/DDBJ databases">
        <authorList>
            <person name="Gilroy R."/>
        </authorList>
    </citation>
    <scope>NUCLEOTIDE SEQUENCE</scope>
    <source>
        <strain evidence="2">11159</strain>
    </source>
</reference>